<dbReference type="InterPro" id="IPR001965">
    <property type="entry name" value="Znf_PHD"/>
</dbReference>
<dbReference type="OrthoDB" id="308383at2759"/>
<dbReference type="InterPro" id="IPR011011">
    <property type="entry name" value="Znf_FYVE_PHD"/>
</dbReference>
<reference evidence="8 9" key="1">
    <citation type="submission" date="2020-01" db="EMBL/GenBank/DDBJ databases">
        <authorList>
            <person name="Mishra B."/>
        </authorList>
    </citation>
    <scope>NUCLEOTIDE SEQUENCE [LARGE SCALE GENOMIC DNA]</scope>
</reference>
<dbReference type="SUPFAM" id="SSF57903">
    <property type="entry name" value="FYVE/PHD zinc finger"/>
    <property type="match status" value="1"/>
</dbReference>
<protein>
    <recommendedName>
        <fullName evidence="5">PHD-type domain-containing protein</fullName>
    </recommendedName>
</protein>
<dbReference type="EMBL" id="CACVBM020001440">
    <property type="protein sequence ID" value="CAA7050194.1"/>
    <property type="molecule type" value="Genomic_DNA"/>
</dbReference>
<evidence type="ECO:0000313" key="7">
    <source>
        <dbReference type="EMBL" id="CAA7039675.1"/>
    </source>
</evidence>
<keyword evidence="1" id="KW-0479">Metal-binding</keyword>
<evidence type="ECO:0000256" key="1">
    <source>
        <dbReference type="ARBA" id="ARBA00022723"/>
    </source>
</evidence>
<evidence type="ECO:0000256" key="4">
    <source>
        <dbReference type="PROSITE-ProRule" id="PRU00146"/>
    </source>
</evidence>
<dbReference type="AlphaFoldDB" id="A0A6D2KPW1"/>
<feature type="domain" description="PHD-type" evidence="5">
    <location>
        <begin position="22"/>
        <end position="78"/>
    </location>
</feature>
<proteinExistence type="predicted"/>
<accession>A0A6D2KPW1</accession>
<evidence type="ECO:0000313" key="9">
    <source>
        <dbReference type="Proteomes" id="UP000467841"/>
    </source>
</evidence>
<dbReference type="EMBL" id="CACVBM020001216">
    <property type="protein sequence ID" value="CAA7039675.1"/>
    <property type="molecule type" value="Genomic_DNA"/>
</dbReference>
<organism evidence="8 9">
    <name type="scientific">Microthlaspi erraticum</name>
    <dbReference type="NCBI Taxonomy" id="1685480"/>
    <lineage>
        <taxon>Eukaryota</taxon>
        <taxon>Viridiplantae</taxon>
        <taxon>Streptophyta</taxon>
        <taxon>Embryophyta</taxon>
        <taxon>Tracheophyta</taxon>
        <taxon>Spermatophyta</taxon>
        <taxon>Magnoliopsida</taxon>
        <taxon>eudicotyledons</taxon>
        <taxon>Gunneridae</taxon>
        <taxon>Pentapetalae</taxon>
        <taxon>rosids</taxon>
        <taxon>malvids</taxon>
        <taxon>Brassicales</taxon>
        <taxon>Brassicaceae</taxon>
        <taxon>Coluteocarpeae</taxon>
        <taxon>Microthlaspi</taxon>
    </lineage>
</organism>
<dbReference type="InterPro" id="IPR019786">
    <property type="entry name" value="Zinc_finger_PHD-type_CS"/>
</dbReference>
<evidence type="ECO:0000256" key="3">
    <source>
        <dbReference type="ARBA" id="ARBA00022833"/>
    </source>
</evidence>
<dbReference type="Pfam" id="PF00628">
    <property type="entry name" value="PHD"/>
    <property type="match status" value="1"/>
</dbReference>
<dbReference type="GO" id="GO:0008270">
    <property type="term" value="F:zinc ion binding"/>
    <property type="evidence" value="ECO:0007669"/>
    <property type="project" value="UniProtKB-KW"/>
</dbReference>
<dbReference type="PROSITE" id="PS50016">
    <property type="entry name" value="ZF_PHD_2"/>
    <property type="match status" value="1"/>
</dbReference>
<evidence type="ECO:0000256" key="2">
    <source>
        <dbReference type="ARBA" id="ARBA00022771"/>
    </source>
</evidence>
<dbReference type="SMART" id="SM00249">
    <property type="entry name" value="PHD"/>
    <property type="match status" value="1"/>
</dbReference>
<keyword evidence="9" id="KW-1185">Reference proteome</keyword>
<keyword evidence="3" id="KW-0862">Zinc</keyword>
<dbReference type="InterPro" id="IPR013083">
    <property type="entry name" value="Znf_RING/FYVE/PHD"/>
</dbReference>
<evidence type="ECO:0000313" key="6">
    <source>
        <dbReference type="EMBL" id="CAA7025250.1"/>
    </source>
</evidence>
<name>A0A6D2KPW1_9BRAS</name>
<dbReference type="PROSITE" id="PS01359">
    <property type="entry name" value="ZF_PHD_1"/>
    <property type="match status" value="1"/>
</dbReference>
<gene>
    <name evidence="6" type="ORF">MERR_LOCUS12485</name>
    <name evidence="7" type="ORF">MERR_LOCUS26910</name>
    <name evidence="8" type="ORF">MERR_LOCUS37429</name>
</gene>
<dbReference type="InterPro" id="IPR019787">
    <property type="entry name" value="Znf_PHD-finger"/>
</dbReference>
<dbReference type="Proteomes" id="UP000467841">
    <property type="component" value="Unassembled WGS sequence"/>
</dbReference>
<keyword evidence="2 4" id="KW-0863">Zinc-finger</keyword>
<evidence type="ECO:0000259" key="5">
    <source>
        <dbReference type="PROSITE" id="PS50016"/>
    </source>
</evidence>
<dbReference type="EMBL" id="CACVBM020000999">
    <property type="protein sequence ID" value="CAA7025250.1"/>
    <property type="molecule type" value="Genomic_DNA"/>
</dbReference>
<dbReference type="Gene3D" id="3.30.40.10">
    <property type="entry name" value="Zinc/RING finger domain, C3HC4 (zinc finger)"/>
    <property type="match status" value="1"/>
</dbReference>
<evidence type="ECO:0000313" key="8">
    <source>
        <dbReference type="EMBL" id="CAA7050194.1"/>
    </source>
</evidence>
<sequence>MKALIPGDQLLCKPCSRLTNSKHNCGICKKLRNPVGSQTSVRCDSCKVWVHAECDHISDKDLKGLEGTDYDCPTCRAKFNFELSHSGEPDSKSKLGKGDDRVVLPDKVTVVCCGVEGVYFASDHLVVCKCGSCGPRKKQLSEWERHTGSKSKNWKTSVKVKSSKLPLEEWMLNLAELHANATESKVPKRPSIKQRKQKLLAFLSEPYEPVNAKWTTERCAVCRWVEDWDYNKIVICNRCCL</sequence>